<dbReference type="GO" id="GO:0042391">
    <property type="term" value="P:regulation of membrane potential"/>
    <property type="evidence" value="ECO:0007669"/>
    <property type="project" value="TreeGrafter"/>
</dbReference>
<dbReference type="GO" id="GO:0008381">
    <property type="term" value="F:mechanosensitive monoatomic ion channel activity"/>
    <property type="evidence" value="ECO:0007669"/>
    <property type="project" value="InterPro"/>
</dbReference>
<dbReference type="GO" id="GO:0050982">
    <property type="term" value="P:detection of mechanical stimulus"/>
    <property type="evidence" value="ECO:0007669"/>
    <property type="project" value="TreeGrafter"/>
</dbReference>
<reference evidence="3 4" key="1">
    <citation type="journal article" date="2014" name="Agronomy (Basel)">
        <title>A Draft Genome Sequence for Ensete ventricosum, the Drought-Tolerant Tree Against Hunger.</title>
        <authorList>
            <person name="Harrison J."/>
            <person name="Moore K.A."/>
            <person name="Paszkiewicz K."/>
            <person name="Jones T."/>
            <person name="Grant M."/>
            <person name="Ambacheew D."/>
            <person name="Muzemil S."/>
            <person name="Studholme D.J."/>
        </authorList>
    </citation>
    <scope>NUCLEOTIDE SEQUENCE [LARGE SCALE GENOMIC DNA]</scope>
</reference>
<evidence type="ECO:0000313" key="4">
    <source>
        <dbReference type="Proteomes" id="UP000287651"/>
    </source>
</evidence>
<accession>A0A426YAJ1</accession>
<dbReference type="PANTHER" id="PTHR13167:SF25">
    <property type="entry name" value="PIEZO-TYPE MECHANOSENSITIVE ION CHANNEL COMPONENT"/>
    <property type="match status" value="1"/>
</dbReference>
<feature type="compositionally biased region" description="Polar residues" evidence="1">
    <location>
        <begin position="252"/>
        <end position="266"/>
    </location>
</feature>
<proteinExistence type="predicted"/>
<feature type="transmembrane region" description="Helical" evidence="2">
    <location>
        <begin position="41"/>
        <end position="60"/>
    </location>
</feature>
<dbReference type="InterPro" id="IPR027272">
    <property type="entry name" value="Piezo"/>
</dbReference>
<feature type="compositionally biased region" description="Polar residues" evidence="1">
    <location>
        <begin position="210"/>
        <end position="219"/>
    </location>
</feature>
<feature type="region of interest" description="Disordered" evidence="1">
    <location>
        <begin position="404"/>
        <end position="456"/>
    </location>
</feature>
<feature type="region of interest" description="Disordered" evidence="1">
    <location>
        <begin position="182"/>
        <end position="223"/>
    </location>
</feature>
<feature type="compositionally biased region" description="Acidic residues" evidence="1">
    <location>
        <begin position="404"/>
        <end position="427"/>
    </location>
</feature>
<evidence type="ECO:0000256" key="1">
    <source>
        <dbReference type="SAM" id="MobiDB-lite"/>
    </source>
</evidence>
<keyword evidence="2" id="KW-1133">Transmembrane helix</keyword>
<evidence type="ECO:0000313" key="3">
    <source>
        <dbReference type="EMBL" id="RRT48761.1"/>
    </source>
</evidence>
<feature type="transmembrane region" description="Helical" evidence="2">
    <location>
        <begin position="12"/>
        <end position="29"/>
    </location>
</feature>
<sequence length="456" mass="51943">MTGTLEYDVLHLGYLGFALVFFRMRLEILKRKNKIFKFLRIYNFTVIVLSLAYQSPYLGIFSSGKCEQIDYIYEVIGFYKYDYGFRITSRSALVEIIIFLLVSVQSYIFCSGEFEYVARYLEAEQIGAMVREQEKRAAWKTAQLQHIRKSEEQKRHRNMQVEKIKSEMLNLQVQLDSINSIQPLNNSTMQPEGLRHRRSSSINAEKVSQVPDNEFTSPTKQDEDVSKEAYLSFDFTLPEIYMNMTPPLISDIQHSPTSAKSGSSLSEDMKHNPDSICEISELGDADDAAHWNANRREKQRGKNKDNPLVSAVQLIGDGVSQVQSLGNQAVTNIAAAIAVAKREESVTWLLILPACLVCTVNLGLHHGFQFRNTHPWPNCTVNLGLHHGFQFCMDVLHPSLAELKEEEVVEGGTKEEDETVEEEEEESGGQKRRQWRKRKEEKWEGRRGSGGGGCRG</sequence>
<feature type="transmembrane region" description="Helical" evidence="2">
    <location>
        <begin position="346"/>
        <end position="364"/>
    </location>
</feature>
<dbReference type="GO" id="GO:0005261">
    <property type="term" value="F:monoatomic cation channel activity"/>
    <property type="evidence" value="ECO:0007669"/>
    <property type="project" value="TreeGrafter"/>
</dbReference>
<keyword evidence="2" id="KW-0812">Transmembrane</keyword>
<feature type="region of interest" description="Disordered" evidence="1">
    <location>
        <begin position="252"/>
        <end position="272"/>
    </location>
</feature>
<dbReference type="AlphaFoldDB" id="A0A426YAJ1"/>
<dbReference type="Proteomes" id="UP000287651">
    <property type="component" value="Unassembled WGS sequence"/>
</dbReference>
<evidence type="ECO:0000256" key="2">
    <source>
        <dbReference type="SAM" id="Phobius"/>
    </source>
</evidence>
<organism evidence="3 4">
    <name type="scientific">Ensete ventricosum</name>
    <name type="common">Abyssinian banana</name>
    <name type="synonym">Musa ensete</name>
    <dbReference type="NCBI Taxonomy" id="4639"/>
    <lineage>
        <taxon>Eukaryota</taxon>
        <taxon>Viridiplantae</taxon>
        <taxon>Streptophyta</taxon>
        <taxon>Embryophyta</taxon>
        <taxon>Tracheophyta</taxon>
        <taxon>Spermatophyta</taxon>
        <taxon>Magnoliopsida</taxon>
        <taxon>Liliopsida</taxon>
        <taxon>Zingiberales</taxon>
        <taxon>Musaceae</taxon>
        <taxon>Ensete</taxon>
    </lineage>
</organism>
<dbReference type="GO" id="GO:0016020">
    <property type="term" value="C:membrane"/>
    <property type="evidence" value="ECO:0007669"/>
    <property type="project" value="InterPro"/>
</dbReference>
<name>A0A426YAJ1_ENSVE</name>
<comment type="caution">
    <text evidence="3">The sequence shown here is derived from an EMBL/GenBank/DDBJ whole genome shotgun (WGS) entry which is preliminary data.</text>
</comment>
<protein>
    <submittedName>
        <fullName evidence="3">Uncharacterized protein</fullName>
    </submittedName>
</protein>
<gene>
    <name evidence="3" type="ORF">B296_00038832</name>
</gene>
<feature type="compositionally biased region" description="Basic and acidic residues" evidence="1">
    <location>
        <begin position="438"/>
        <end position="447"/>
    </location>
</feature>
<dbReference type="GO" id="GO:0071260">
    <property type="term" value="P:cellular response to mechanical stimulus"/>
    <property type="evidence" value="ECO:0007669"/>
    <property type="project" value="TreeGrafter"/>
</dbReference>
<keyword evidence="2" id="KW-0472">Membrane</keyword>
<dbReference type="PANTHER" id="PTHR13167">
    <property type="entry name" value="PIEZO-TYPE MECHANOSENSITIVE ION CHANNEL COMPONENT"/>
    <property type="match status" value="1"/>
</dbReference>
<dbReference type="EMBL" id="AMZH03013747">
    <property type="protein sequence ID" value="RRT48761.1"/>
    <property type="molecule type" value="Genomic_DNA"/>
</dbReference>